<comment type="caution">
    <text evidence="1">The sequence shown here is derived from an EMBL/GenBank/DDBJ whole genome shotgun (WGS) entry which is preliminary data.</text>
</comment>
<keyword evidence="2" id="KW-1185">Reference proteome</keyword>
<reference evidence="2" key="1">
    <citation type="journal article" date="2023" name="Hortic. Res.">
        <title>A chromosome-level phased genome enabling allele-level studies in sweet orange: a case study on citrus Huanglongbing tolerance.</title>
        <authorList>
            <person name="Wu B."/>
            <person name="Yu Q."/>
            <person name="Deng Z."/>
            <person name="Duan Y."/>
            <person name="Luo F."/>
            <person name="Gmitter F. Jr."/>
        </authorList>
    </citation>
    <scope>NUCLEOTIDE SEQUENCE [LARGE SCALE GENOMIC DNA]</scope>
    <source>
        <strain evidence="2">cv. Valencia</strain>
    </source>
</reference>
<evidence type="ECO:0000313" key="2">
    <source>
        <dbReference type="Proteomes" id="UP000829398"/>
    </source>
</evidence>
<organism evidence="1 2">
    <name type="scientific">Citrus sinensis</name>
    <name type="common">Sweet orange</name>
    <name type="synonym">Citrus aurantium var. sinensis</name>
    <dbReference type="NCBI Taxonomy" id="2711"/>
    <lineage>
        <taxon>Eukaryota</taxon>
        <taxon>Viridiplantae</taxon>
        <taxon>Streptophyta</taxon>
        <taxon>Embryophyta</taxon>
        <taxon>Tracheophyta</taxon>
        <taxon>Spermatophyta</taxon>
        <taxon>Magnoliopsida</taxon>
        <taxon>eudicotyledons</taxon>
        <taxon>Gunneridae</taxon>
        <taxon>Pentapetalae</taxon>
        <taxon>rosids</taxon>
        <taxon>malvids</taxon>
        <taxon>Sapindales</taxon>
        <taxon>Rutaceae</taxon>
        <taxon>Aurantioideae</taxon>
        <taxon>Citrus</taxon>
    </lineage>
</organism>
<dbReference type="Proteomes" id="UP000829398">
    <property type="component" value="Chromosome 1"/>
</dbReference>
<gene>
    <name evidence="1" type="ORF">KPL71_001986</name>
</gene>
<protein>
    <submittedName>
        <fullName evidence="1">F-box/kelch-repeat protein</fullName>
    </submittedName>
</protein>
<accession>A0ACB8P1U5</accession>
<dbReference type="EMBL" id="CM039170">
    <property type="protein sequence ID" value="KAH9804039.1"/>
    <property type="molecule type" value="Genomic_DNA"/>
</dbReference>
<name>A0ACB8P1U5_CITSI</name>
<evidence type="ECO:0000313" key="1">
    <source>
        <dbReference type="EMBL" id="KAH9804039.1"/>
    </source>
</evidence>
<sequence length="501" mass="57194">MKINSLLAPAPSPSPPPRPPAAPTLKGRDVEEVFPFDMIYEILLRLPTTSLIRFRCVCKKWCNIIDSFSFANEHVSARSIPAADEPQIVPMPALAGDEKALHSFICDVNLVKRSERPVSEFYDRVVYRVSVIAHGLVLFLDMADQGNICLCNPLRGEILELPRPRAVVSHHLAKHFTCFGIGFDSATNTYKIVRAYAQPLDDGIFHLIHFNKFEAEVYTLGTRSWRPVSLQVSFSPSCLSGVSAYGDTHWLNRDRKSKKDSVISFDFESEEFKETQLPQFGYQKDYNDFQLVTVEGLLAIVSYPSDTLIDIWMLKDYDNKKREYWVREYRVSTQVWAKQPDDVTVGVARPDICFREDKPYIFANTCGRGLVFTAFLPKRTFVLDLKTQRIWYVQCPFPQMYRCFRGPSSYTGSPLSLRYFGNHVKRSQKYSSWKTVRKLQLSNSMQPINSVIKSSVQFSLELDIQGYDGAFRRPTTYQYVLAAYGNYVQAASGEKAGPLCQ</sequence>
<proteinExistence type="predicted"/>